<dbReference type="Proteomes" id="UP001172386">
    <property type="component" value="Unassembled WGS sequence"/>
</dbReference>
<keyword evidence="2" id="KW-1185">Reference proteome</keyword>
<proteinExistence type="predicted"/>
<sequence length="822" mass="93635">MKRSSHLTRAVFRALIANRPYVPPECLQRAALRNAPTLPPSINHLQKRTFFEFLTGDTTPKSLEGSRATPKNVEVAVGRLVDLLKAKKTRSRPPTNGELTDALKFLFAARLENGIPLTRNEVFLATESYKHLQERDLVLSENAGSLAEDDLASILSALALQSPKERFRSDVRALAELVHQSFSTAASRFPEPLQSAYIAILAQTGSALEARDKLRSIPATAPANAASLWLLTLKGLFAEARDREFWKALEEFDEKFGGLPPKFQEELVELFAKADRIWDAQKVFGMSLDSNAGPTPKCIAFMLEMSLRVGQMNLAEELANELSARVRSSPDDVIGTLILYHAARDPRFEELRQLIHSLLQSNQGDVTMDTFNNVIEYALQRNNPTLADALTQIAESEGFTPNGKTYALRLQHTLDQHHFREAEQIYSQMLNEDMPSDNFDIPILNRFLTTLAFRPDPNHELLMRVVDSLIERDADITAEALAGLCHHFLHRGEIDELTGLLRHRIDLYPLPERARVSQIFIDFIQDTSISTQRAYNAYDLFRHAFPETPCSARLPILQSFFDRKRPDLACAIFSHMRQMEADSPARPNAAAYQKCFEGIAQNRDIDGLQTIYNMLKLDLSVELTTHIRNGIMLAYIACQMPWQAIIDHFYKIMDSREGPTYSSFEVALRACETWPPYGSFEARKIIAIMQSWNLEITKSLYDTYVGAIAGQCEFESAVELIENMERDIGEPPDAFTIGTFYNAIPWQYRKDEVEQWAKQAYPELWQELRTFGEEVDEEFEVKYFKIDRSIDIDDEPLFKEGEWRPEITRAKQAEIEPLRLEV</sequence>
<organism evidence="1 2">
    <name type="scientific">Neophaeococcomyces mojaviensis</name>
    <dbReference type="NCBI Taxonomy" id="3383035"/>
    <lineage>
        <taxon>Eukaryota</taxon>
        <taxon>Fungi</taxon>
        <taxon>Dikarya</taxon>
        <taxon>Ascomycota</taxon>
        <taxon>Pezizomycotina</taxon>
        <taxon>Eurotiomycetes</taxon>
        <taxon>Chaetothyriomycetidae</taxon>
        <taxon>Chaetothyriales</taxon>
        <taxon>Chaetothyriales incertae sedis</taxon>
        <taxon>Neophaeococcomyces</taxon>
    </lineage>
</organism>
<protein>
    <submittedName>
        <fullName evidence="1">Uncharacterized protein</fullName>
    </submittedName>
</protein>
<accession>A0ACC2ZXM5</accession>
<reference evidence="1" key="1">
    <citation type="submission" date="2022-10" db="EMBL/GenBank/DDBJ databases">
        <title>Culturing micro-colonial fungi from biological soil crusts in the Mojave desert and describing Neophaeococcomyces mojavensis, and introducing the new genera and species Taxawa tesnikishii.</title>
        <authorList>
            <person name="Kurbessoian T."/>
            <person name="Stajich J.E."/>
        </authorList>
    </citation>
    <scope>NUCLEOTIDE SEQUENCE</scope>
    <source>
        <strain evidence="1">JES_112</strain>
    </source>
</reference>
<gene>
    <name evidence="1" type="ORF">H2198_008265</name>
</gene>
<name>A0ACC2ZXM5_9EURO</name>
<dbReference type="EMBL" id="JAPDRQ010000197">
    <property type="protein sequence ID" value="KAJ9652480.1"/>
    <property type="molecule type" value="Genomic_DNA"/>
</dbReference>
<evidence type="ECO:0000313" key="2">
    <source>
        <dbReference type="Proteomes" id="UP001172386"/>
    </source>
</evidence>
<evidence type="ECO:0000313" key="1">
    <source>
        <dbReference type="EMBL" id="KAJ9652480.1"/>
    </source>
</evidence>
<comment type="caution">
    <text evidence="1">The sequence shown here is derived from an EMBL/GenBank/DDBJ whole genome shotgun (WGS) entry which is preliminary data.</text>
</comment>